<accession>A0AAD5MDI1</accession>
<dbReference type="Proteomes" id="UP001196413">
    <property type="component" value="Unassembled WGS sequence"/>
</dbReference>
<name>A0AAD5MDI1_PARTN</name>
<protein>
    <submittedName>
        <fullName evidence="1">Uncharacterized protein</fullName>
    </submittedName>
</protein>
<dbReference type="EMBL" id="JAHQIW010000257">
    <property type="protein sequence ID" value="KAJ1347017.1"/>
    <property type="molecule type" value="Genomic_DNA"/>
</dbReference>
<proteinExistence type="predicted"/>
<comment type="caution">
    <text evidence="1">The sequence shown here is derived from an EMBL/GenBank/DDBJ whole genome shotgun (WGS) entry which is preliminary data.</text>
</comment>
<gene>
    <name evidence="1" type="ORF">KIN20_001954</name>
</gene>
<keyword evidence="2" id="KW-1185">Reference proteome</keyword>
<dbReference type="AlphaFoldDB" id="A0AAD5MDI1"/>
<organism evidence="1 2">
    <name type="scientific">Parelaphostrongylus tenuis</name>
    <name type="common">Meningeal worm</name>
    <dbReference type="NCBI Taxonomy" id="148309"/>
    <lineage>
        <taxon>Eukaryota</taxon>
        <taxon>Metazoa</taxon>
        <taxon>Ecdysozoa</taxon>
        <taxon>Nematoda</taxon>
        <taxon>Chromadorea</taxon>
        <taxon>Rhabditida</taxon>
        <taxon>Rhabditina</taxon>
        <taxon>Rhabditomorpha</taxon>
        <taxon>Strongyloidea</taxon>
        <taxon>Metastrongylidae</taxon>
        <taxon>Parelaphostrongylus</taxon>
    </lineage>
</organism>
<evidence type="ECO:0000313" key="1">
    <source>
        <dbReference type="EMBL" id="KAJ1347017.1"/>
    </source>
</evidence>
<sequence>MLHRTSLISEHTQYPSMNLLAAKEVMTKPHCIVVGSTVTALCDADPNLKKCDIGKGERTAVITTKYATISGSLTV</sequence>
<reference evidence="1" key="1">
    <citation type="submission" date="2021-06" db="EMBL/GenBank/DDBJ databases">
        <title>Parelaphostrongylus tenuis whole genome reference sequence.</title>
        <authorList>
            <person name="Garwood T.J."/>
            <person name="Larsen P.A."/>
            <person name="Fountain-Jones N.M."/>
            <person name="Garbe J.R."/>
            <person name="Macchietto M.G."/>
            <person name="Kania S.A."/>
            <person name="Gerhold R.W."/>
            <person name="Richards J.E."/>
            <person name="Wolf T.M."/>
        </authorList>
    </citation>
    <scope>NUCLEOTIDE SEQUENCE</scope>
    <source>
        <strain evidence="1">MNPRO001-30</strain>
        <tissue evidence="1">Meninges</tissue>
    </source>
</reference>
<evidence type="ECO:0000313" key="2">
    <source>
        <dbReference type="Proteomes" id="UP001196413"/>
    </source>
</evidence>